<dbReference type="InterPro" id="IPR036086">
    <property type="entry name" value="ParB/Sulfiredoxin_sf"/>
</dbReference>
<dbReference type="EMBL" id="JBHSOH010000020">
    <property type="protein sequence ID" value="MFC5849353.1"/>
    <property type="molecule type" value="Genomic_DNA"/>
</dbReference>
<reference evidence="4" key="1">
    <citation type="journal article" date="2019" name="Int. J. Syst. Evol. Microbiol.">
        <title>The Global Catalogue of Microorganisms (GCM) 10K type strain sequencing project: providing services to taxonomists for standard genome sequencing and annotation.</title>
        <authorList>
            <consortium name="The Broad Institute Genomics Platform"/>
            <consortium name="The Broad Institute Genome Sequencing Center for Infectious Disease"/>
            <person name="Wu L."/>
            <person name="Ma J."/>
        </authorList>
    </citation>
    <scope>NUCLEOTIDE SEQUENCE [LARGE SCALE GENOMIC DNA]</scope>
    <source>
        <strain evidence="4">CGMCC 1.15053</strain>
    </source>
</reference>
<gene>
    <name evidence="3" type="ORF">ACFPQ6_13655</name>
</gene>
<dbReference type="InterPro" id="IPR050336">
    <property type="entry name" value="Chromosome_partition/occlusion"/>
</dbReference>
<dbReference type="Gene3D" id="3.90.1530.30">
    <property type="match status" value="1"/>
</dbReference>
<dbReference type="Proteomes" id="UP001595979">
    <property type="component" value="Unassembled WGS sequence"/>
</dbReference>
<organism evidence="3 4">
    <name type="scientific">Deinococcus petrolearius</name>
    <dbReference type="NCBI Taxonomy" id="1751295"/>
    <lineage>
        <taxon>Bacteria</taxon>
        <taxon>Thermotogati</taxon>
        <taxon>Deinococcota</taxon>
        <taxon>Deinococci</taxon>
        <taxon>Deinococcales</taxon>
        <taxon>Deinococcaceae</taxon>
        <taxon>Deinococcus</taxon>
    </lineage>
</organism>
<evidence type="ECO:0000259" key="2">
    <source>
        <dbReference type="SMART" id="SM00470"/>
    </source>
</evidence>
<dbReference type="PANTHER" id="PTHR33375">
    <property type="entry name" value="CHROMOSOME-PARTITIONING PROTEIN PARB-RELATED"/>
    <property type="match status" value="1"/>
</dbReference>
<sequence length="625" mass="67643">MTAAHQLTATDTVTLRLAAPAVSADVVLIPFDQTRRSGLNPRKTFSEDRLKELAQSIFEHTKFGADGSVVETGIQQNLLGRPHPEQGVEIVAGERRQRAVELLVQGFEGQMADGEDSNGRPRTKTVWMQVGADYPMPFSIKALTDAELIELATLENYEREDMTLMETADAFMALKGAGRDEGYIALKFAKHPSTVRELIRLAAGLGKEGRRLLEQGQITAEQAKLIASTSGALKKSLVEQARHGASFAVLRNLLKQASFAVEHAVFDVAGSGLRIDEGGLLGDFPAKFSDPKAALSAQAAALEQVKAQEEATGAWHEVLVLPVESEYGYLPGSEWVASWNRPEGVPPCLVLAYSTVNGKAVRHEGVARADAVRAWRQQQQDAARAATGADLTQDAPSRAATPDDTGKGVREAGHVTGHQVRSMALDAYFATHERECLALACATLLQTLTSGASRTLMGIRLGGRKPSPHTAETQELASRVAALFPSVFTPTEDGSFKVSRDVDLYDALTAEHVTTAQLVSLFTLLTHREVGAWEHNVSRPGSDLNAFAHKIGAAEDVKRHLTLSAEFLQAYRADDLMGMIATMPESQRPAPRHNASKKDIVALILEKADALKEAGWTPDLVKFQR</sequence>
<evidence type="ECO:0000313" key="4">
    <source>
        <dbReference type="Proteomes" id="UP001595979"/>
    </source>
</evidence>
<protein>
    <submittedName>
        <fullName evidence="3">ParB/RepB/Spo0J family partition protein</fullName>
    </submittedName>
</protein>
<comment type="caution">
    <text evidence="3">The sequence shown here is derived from an EMBL/GenBank/DDBJ whole genome shotgun (WGS) entry which is preliminary data.</text>
</comment>
<name>A0ABW1DKV0_9DEIO</name>
<dbReference type="SMART" id="SM00470">
    <property type="entry name" value="ParB"/>
    <property type="match status" value="1"/>
</dbReference>
<dbReference type="InterPro" id="IPR003115">
    <property type="entry name" value="ParB_N"/>
</dbReference>
<evidence type="ECO:0000256" key="1">
    <source>
        <dbReference type="SAM" id="MobiDB-lite"/>
    </source>
</evidence>
<dbReference type="PANTHER" id="PTHR33375:SF1">
    <property type="entry name" value="CHROMOSOME-PARTITIONING PROTEIN PARB-RELATED"/>
    <property type="match status" value="1"/>
</dbReference>
<dbReference type="SUPFAM" id="SSF109709">
    <property type="entry name" value="KorB DNA-binding domain-like"/>
    <property type="match status" value="1"/>
</dbReference>
<dbReference type="Pfam" id="PF02195">
    <property type="entry name" value="ParB_N"/>
    <property type="match status" value="1"/>
</dbReference>
<dbReference type="Gene3D" id="1.10.10.2830">
    <property type="match status" value="1"/>
</dbReference>
<evidence type="ECO:0000313" key="3">
    <source>
        <dbReference type="EMBL" id="MFC5849353.1"/>
    </source>
</evidence>
<dbReference type="SUPFAM" id="SSF110849">
    <property type="entry name" value="ParB/Sulfiredoxin"/>
    <property type="match status" value="1"/>
</dbReference>
<feature type="domain" description="ParB-like N-terminal" evidence="2">
    <location>
        <begin position="27"/>
        <end position="115"/>
    </location>
</feature>
<dbReference type="RefSeq" id="WP_380050435.1">
    <property type="nucleotide sequence ID" value="NZ_JBHSOH010000020.1"/>
</dbReference>
<accession>A0ABW1DKV0</accession>
<proteinExistence type="predicted"/>
<feature type="region of interest" description="Disordered" evidence="1">
    <location>
        <begin position="379"/>
        <end position="411"/>
    </location>
</feature>
<keyword evidence="4" id="KW-1185">Reference proteome</keyword>